<feature type="compositionally biased region" description="Polar residues" evidence="1">
    <location>
        <begin position="53"/>
        <end position="66"/>
    </location>
</feature>
<feature type="region of interest" description="Disordered" evidence="1">
    <location>
        <begin position="1"/>
        <end position="29"/>
    </location>
</feature>
<name>A0A8S3GB95_9BILA</name>
<evidence type="ECO:0000313" key="2">
    <source>
        <dbReference type="EMBL" id="CAF5158569.1"/>
    </source>
</evidence>
<dbReference type="Proteomes" id="UP000681967">
    <property type="component" value="Unassembled WGS sequence"/>
</dbReference>
<feature type="non-terminal residue" evidence="2">
    <location>
        <position position="1"/>
    </location>
</feature>
<feature type="region of interest" description="Disordered" evidence="1">
    <location>
        <begin position="41"/>
        <end position="67"/>
    </location>
</feature>
<accession>A0A8S3GB95</accession>
<evidence type="ECO:0000256" key="1">
    <source>
        <dbReference type="SAM" id="MobiDB-lite"/>
    </source>
</evidence>
<comment type="caution">
    <text evidence="2">The sequence shown here is derived from an EMBL/GenBank/DDBJ whole genome shotgun (WGS) entry which is preliminary data.</text>
</comment>
<organism evidence="2 3">
    <name type="scientific">Rotaria magnacalcarata</name>
    <dbReference type="NCBI Taxonomy" id="392030"/>
    <lineage>
        <taxon>Eukaryota</taxon>
        <taxon>Metazoa</taxon>
        <taxon>Spiralia</taxon>
        <taxon>Gnathifera</taxon>
        <taxon>Rotifera</taxon>
        <taxon>Eurotatoria</taxon>
        <taxon>Bdelloidea</taxon>
        <taxon>Philodinida</taxon>
        <taxon>Philodinidae</taxon>
        <taxon>Rotaria</taxon>
    </lineage>
</organism>
<sequence length="133" mass="15849">MDQTIVEDDELNSEHRTTTENKRKRQVNTDYINISQSLSQLSISQRNPKKTKSTSQNNLSEQNDLQQRFKPRYLRVSDKILKRMLSNITEDNLDIGKCLDTTEKVQLVRQVIEATNNLYYYGLQRQLWQEYYN</sequence>
<dbReference type="AlphaFoldDB" id="A0A8S3GB95"/>
<evidence type="ECO:0000313" key="3">
    <source>
        <dbReference type="Proteomes" id="UP000681967"/>
    </source>
</evidence>
<reference evidence="2" key="1">
    <citation type="submission" date="2021-02" db="EMBL/GenBank/DDBJ databases">
        <authorList>
            <person name="Nowell W R."/>
        </authorList>
    </citation>
    <scope>NUCLEOTIDE SEQUENCE</scope>
</reference>
<proteinExistence type="predicted"/>
<protein>
    <submittedName>
        <fullName evidence="2">Uncharacterized protein</fullName>
    </submittedName>
</protein>
<feature type="compositionally biased region" description="Acidic residues" evidence="1">
    <location>
        <begin position="1"/>
        <end position="11"/>
    </location>
</feature>
<dbReference type="EMBL" id="CAJOBH010263642">
    <property type="protein sequence ID" value="CAF5158569.1"/>
    <property type="molecule type" value="Genomic_DNA"/>
</dbReference>
<feature type="compositionally biased region" description="Basic and acidic residues" evidence="1">
    <location>
        <begin position="12"/>
        <end position="21"/>
    </location>
</feature>
<gene>
    <name evidence="2" type="ORF">BYL167_LOCUS73968</name>
</gene>